<dbReference type="PROSITE" id="PS51886">
    <property type="entry name" value="TLDC"/>
    <property type="match status" value="1"/>
</dbReference>
<sequence>MGQQSSTPSNSGGSPVPVFESKDAIMKFMNERAVRKFSSADRIAFQAFIGDTTATNDLMNSDAIERVFGVSADPIMVSLLSRILENVTAFPLVNSVKRGKVTYNSLLKARLLLDPRRAVKYTSLKGYDYFGWLFLFLAYKDKPMYANPTEITNIGIKLGPVIANFDGVDLESLKLPGSDLVQFISFLLQLSTCCSSGHDTFGLFSYRKSKNYERRALNIVRSMDPSGSSSGLGKNTIITAAQFKDVVSTVAPHLFQPLVYYLDHVDSRHRDFETKEHRKLEEDSDRYLLSDGFLAQMGTLWSGNLSRDILQKLFVAREAGFSMRSFQAKVCKWMAPSILIVSGRSIVDDDLSVMQEPLYGRFLKEYPKWRDQDQDPDYMTKKKKTLVFAVFVNDPWKVTNKDLFGGAETTIMQLAPVQEIFKATRTGNIYFNTIGGGIGIGSSQPVIKASAKKYQPGDVSLTIDPSLEVGVFRHVGPHGSMSPGQLLSKRGQANKCFEYRFKVQDIEVWGLGGTKELEEQRKQWIWEEAESQRRKNVNINGFGEERALLELAGLVGQHQGGGSV</sequence>
<proteinExistence type="predicted"/>
<reference evidence="2 3" key="1">
    <citation type="submission" date="2016-01" db="EMBL/GenBank/DDBJ databases">
        <title>Genome sequence of the yeast Holleya sinecauda.</title>
        <authorList>
            <person name="Dietrich F.S."/>
        </authorList>
    </citation>
    <scope>NUCLEOTIDE SEQUENCE [LARGE SCALE GENOMIC DNA]</scope>
    <source>
        <strain evidence="2 3">ATCC 58844</strain>
    </source>
</reference>
<organism evidence="2 3">
    <name type="scientific">Eremothecium sinecaudum</name>
    <dbReference type="NCBI Taxonomy" id="45286"/>
    <lineage>
        <taxon>Eukaryota</taxon>
        <taxon>Fungi</taxon>
        <taxon>Dikarya</taxon>
        <taxon>Ascomycota</taxon>
        <taxon>Saccharomycotina</taxon>
        <taxon>Saccharomycetes</taxon>
        <taxon>Saccharomycetales</taxon>
        <taxon>Saccharomycetaceae</taxon>
        <taxon>Eremothecium</taxon>
    </lineage>
</organism>
<dbReference type="GeneID" id="28724905"/>
<dbReference type="STRING" id="45286.A0A0X8HU78"/>
<dbReference type="OrthoDB" id="289228at2759"/>
<dbReference type="EMBL" id="CP014246">
    <property type="protein sequence ID" value="AMD21607.1"/>
    <property type="molecule type" value="Genomic_DNA"/>
</dbReference>
<feature type="domain" description="TLDc" evidence="1">
    <location>
        <begin position="287"/>
        <end position="512"/>
    </location>
</feature>
<dbReference type="AlphaFoldDB" id="A0A0X8HU78"/>
<keyword evidence="3" id="KW-1185">Reference proteome</keyword>
<evidence type="ECO:0000259" key="1">
    <source>
        <dbReference type="PROSITE" id="PS51886"/>
    </source>
</evidence>
<accession>A0A0X8HU78</accession>
<protein>
    <submittedName>
        <fullName evidence="2">HFL249Cp</fullName>
    </submittedName>
</protein>
<dbReference type="SMART" id="SM00584">
    <property type="entry name" value="TLDc"/>
    <property type="match status" value="1"/>
</dbReference>
<dbReference type="InterPro" id="IPR006571">
    <property type="entry name" value="TLDc_dom"/>
</dbReference>
<evidence type="ECO:0000313" key="3">
    <source>
        <dbReference type="Proteomes" id="UP000243052"/>
    </source>
</evidence>
<dbReference type="Pfam" id="PF07534">
    <property type="entry name" value="TLD"/>
    <property type="match status" value="1"/>
</dbReference>
<dbReference type="Proteomes" id="UP000243052">
    <property type="component" value="Chromosome vi"/>
</dbReference>
<dbReference type="RefSeq" id="XP_017988603.1">
    <property type="nucleotide sequence ID" value="XM_018133271.1"/>
</dbReference>
<gene>
    <name evidence="2" type="ORF">AW171_hschr63570</name>
</gene>
<evidence type="ECO:0000313" key="2">
    <source>
        <dbReference type="EMBL" id="AMD21607.1"/>
    </source>
</evidence>
<name>A0A0X8HU78_9SACH</name>